<keyword evidence="1" id="KW-0472">Membrane</keyword>
<evidence type="ECO:0000313" key="4">
    <source>
        <dbReference type="Proteomes" id="UP000194318"/>
    </source>
</evidence>
<dbReference type="RefSeq" id="WP_158100763.1">
    <property type="nucleotide sequence ID" value="NZ_ASYR01000016.1"/>
</dbReference>
<proteinExistence type="predicted"/>
<name>A0A1Y2NRY6_STRFR</name>
<protein>
    <submittedName>
        <fullName evidence="3">Uncharacterized protein</fullName>
    </submittedName>
</protein>
<evidence type="ECO:0000256" key="1">
    <source>
        <dbReference type="SAM" id="Phobius"/>
    </source>
</evidence>
<dbReference type="GeneID" id="91407048"/>
<dbReference type="EMBL" id="ASYR01000016">
    <property type="protein sequence ID" value="KAF0649188.1"/>
    <property type="molecule type" value="Genomic_DNA"/>
</dbReference>
<dbReference type="EMBL" id="MIFZ01000286">
    <property type="protein sequence ID" value="OSY50282.1"/>
    <property type="molecule type" value="Genomic_DNA"/>
</dbReference>
<keyword evidence="5" id="KW-1185">Reference proteome</keyword>
<reference evidence="2 5" key="1">
    <citation type="submission" date="2013-05" db="EMBL/GenBank/DDBJ databases">
        <title>Genome Sequence of Streptomyces fradiae.</title>
        <authorList>
            <person name="Kirby R."/>
        </authorList>
    </citation>
    <scope>NUCLEOTIDE SEQUENCE [LARGE SCALE GENOMIC DNA]</scope>
    <source>
        <strain evidence="2 5">ATCC 10745</strain>
    </source>
</reference>
<keyword evidence="1" id="KW-0812">Transmembrane</keyword>
<comment type="caution">
    <text evidence="3">The sequence shown here is derived from an EMBL/GenBank/DDBJ whole genome shotgun (WGS) entry which is preliminary data.</text>
</comment>
<feature type="transmembrane region" description="Helical" evidence="1">
    <location>
        <begin position="28"/>
        <end position="44"/>
    </location>
</feature>
<organism evidence="3 4">
    <name type="scientific">Streptomyces fradiae ATCC 10745 = DSM 40063</name>
    <dbReference type="NCBI Taxonomy" id="1319510"/>
    <lineage>
        <taxon>Bacteria</taxon>
        <taxon>Bacillati</taxon>
        <taxon>Actinomycetota</taxon>
        <taxon>Actinomycetes</taxon>
        <taxon>Kitasatosporales</taxon>
        <taxon>Streptomycetaceae</taxon>
        <taxon>Streptomyces</taxon>
    </lineage>
</organism>
<sequence length="46" mass="4805">MAALWPLCAVAAALGLYACRHRPAAPALLPLLLVILAALTAALWRP</sequence>
<evidence type="ECO:0000313" key="5">
    <source>
        <dbReference type="Proteomes" id="UP000731519"/>
    </source>
</evidence>
<dbReference type="Proteomes" id="UP000731519">
    <property type="component" value="Unassembled WGS sequence"/>
</dbReference>
<accession>A0A1Y2NRY6</accession>
<reference evidence="3 4" key="2">
    <citation type="submission" date="2016-09" db="EMBL/GenBank/DDBJ databases">
        <title>Streptomyces fradiae DSM40063, a candidate organism with high potential of specific P450 cytochromes.</title>
        <authorList>
            <person name="Grumaz C."/>
            <person name="Vainshtein Y."/>
            <person name="Kirstahler P."/>
            <person name="Sohn K."/>
        </authorList>
    </citation>
    <scope>NUCLEOTIDE SEQUENCE [LARGE SCALE GENOMIC DNA]</scope>
    <source>
        <strain evidence="3 4">DSM 40063</strain>
    </source>
</reference>
<dbReference type="Proteomes" id="UP000194318">
    <property type="component" value="Unassembled WGS sequence"/>
</dbReference>
<dbReference type="AlphaFoldDB" id="A0A1Y2NRY6"/>
<gene>
    <name evidence="3" type="ORF">BG846_04103</name>
    <name evidence="2" type="ORF">K701_13850</name>
</gene>
<evidence type="ECO:0000313" key="3">
    <source>
        <dbReference type="EMBL" id="OSY50282.1"/>
    </source>
</evidence>
<keyword evidence="1" id="KW-1133">Transmembrane helix</keyword>
<evidence type="ECO:0000313" key="2">
    <source>
        <dbReference type="EMBL" id="KAF0649188.1"/>
    </source>
</evidence>